<dbReference type="EMBL" id="JAIXNE010000006">
    <property type="protein sequence ID" value="MCA6078379.1"/>
    <property type="molecule type" value="Genomic_DNA"/>
</dbReference>
<dbReference type="Pfam" id="PF02771">
    <property type="entry name" value="Acyl-CoA_dh_N"/>
    <property type="match status" value="1"/>
</dbReference>
<dbReference type="InterPro" id="IPR009075">
    <property type="entry name" value="AcylCo_DH/oxidase_C"/>
</dbReference>
<dbReference type="Proteomes" id="UP001139409">
    <property type="component" value="Unassembled WGS sequence"/>
</dbReference>
<protein>
    <recommendedName>
        <fullName evidence="7">Cyclohex-1-ene-1-carbonyl-CoA dehydrogenase</fullName>
        <ecNumber evidence="6">1.3.8.10</ecNumber>
    </recommendedName>
</protein>
<keyword evidence="5 8" id="KW-0560">Oxidoreductase</keyword>
<evidence type="ECO:0000256" key="7">
    <source>
        <dbReference type="ARBA" id="ARBA00072305"/>
    </source>
</evidence>
<reference evidence="12" key="1">
    <citation type="submission" date="2021-09" db="EMBL/GenBank/DDBJ databases">
        <title>Fulvivirga sp. isolated from coastal sediment.</title>
        <authorList>
            <person name="Yu H."/>
        </authorList>
    </citation>
    <scope>NUCLEOTIDE SEQUENCE</scope>
    <source>
        <strain evidence="12">1062</strain>
    </source>
</reference>
<dbReference type="PANTHER" id="PTHR43884">
    <property type="entry name" value="ACYL-COA DEHYDROGENASE"/>
    <property type="match status" value="1"/>
</dbReference>
<evidence type="ECO:0000256" key="3">
    <source>
        <dbReference type="ARBA" id="ARBA00022630"/>
    </source>
</evidence>
<dbReference type="InterPro" id="IPR013786">
    <property type="entry name" value="AcylCoA_DH/ox_N"/>
</dbReference>
<evidence type="ECO:0000259" key="10">
    <source>
        <dbReference type="Pfam" id="PF02770"/>
    </source>
</evidence>
<feature type="domain" description="Acyl-CoA dehydrogenase/oxidase N-terminal" evidence="11">
    <location>
        <begin position="14"/>
        <end position="125"/>
    </location>
</feature>
<feature type="domain" description="Acyl-CoA oxidase/dehydrogenase middle" evidence="10">
    <location>
        <begin position="130"/>
        <end position="224"/>
    </location>
</feature>
<keyword evidence="13" id="KW-1185">Reference proteome</keyword>
<dbReference type="AlphaFoldDB" id="A0A9X1L0Z7"/>
<evidence type="ECO:0000313" key="12">
    <source>
        <dbReference type="EMBL" id="MCA6078379.1"/>
    </source>
</evidence>
<evidence type="ECO:0000313" key="13">
    <source>
        <dbReference type="Proteomes" id="UP001139409"/>
    </source>
</evidence>
<dbReference type="Pfam" id="PF02770">
    <property type="entry name" value="Acyl-CoA_dh_M"/>
    <property type="match status" value="1"/>
</dbReference>
<dbReference type="InterPro" id="IPR006089">
    <property type="entry name" value="Acyl-CoA_DH_CS"/>
</dbReference>
<dbReference type="Gene3D" id="1.10.540.10">
    <property type="entry name" value="Acyl-CoA dehydrogenase/oxidase, N-terminal domain"/>
    <property type="match status" value="1"/>
</dbReference>
<proteinExistence type="inferred from homology"/>
<comment type="similarity">
    <text evidence="2 8">Belongs to the acyl-CoA dehydrogenase family.</text>
</comment>
<sequence length="386" mass="42268">MTETITDIPASVRENQRMIADMVRDFSEKEIRPNIMEWDEKQEIPMSLFKKLGELGLMGVLVPHEYGGSGFGYHEYITAIAELSKVDPSVGLSMAAHNSLCTGHIMQFGNEEQKRKYLPKLATAEWIGAWGLTEPNTGSDAGNMRTVAEKDGDHYVLNGAKNFITNGKSGDVAVVIARTGEVGDSHGMTAFIIEKGTPGFTPGRKENKLGMRGSETAELFFDNCRVPEENILGQVGDGFIQSLKVLDGGRISIAALSLGVAEGAYLASVQYAKERQQFNQPISKFQAISFKLADMATKIEAARLLTHQAGELKNQGRKVTQASAMAKYYASEIAVENANEAVQIFGGYGFTKDYPVEKFYRDAKLCTIGEGTSEIQKLVISREILK</sequence>
<dbReference type="FunFam" id="1.20.140.10:FF:000004">
    <property type="entry name" value="Acyl-CoA dehydrogenase FadE25"/>
    <property type="match status" value="1"/>
</dbReference>
<dbReference type="Gene3D" id="1.20.140.10">
    <property type="entry name" value="Butyryl-CoA Dehydrogenase, subunit A, domain 3"/>
    <property type="match status" value="1"/>
</dbReference>
<accession>A0A9X1L0Z7</accession>
<comment type="cofactor">
    <cofactor evidence="1 8">
        <name>FAD</name>
        <dbReference type="ChEBI" id="CHEBI:57692"/>
    </cofactor>
</comment>
<keyword evidence="4 8" id="KW-0274">FAD</keyword>
<dbReference type="InterPro" id="IPR036250">
    <property type="entry name" value="AcylCo_DH-like_C"/>
</dbReference>
<dbReference type="InterPro" id="IPR037069">
    <property type="entry name" value="AcylCoA_DH/ox_N_sf"/>
</dbReference>
<dbReference type="EC" id="1.3.8.10" evidence="6"/>
<dbReference type="FunFam" id="1.10.540.10:FF:000002">
    <property type="entry name" value="Acyl-CoA dehydrogenase FadE19"/>
    <property type="match status" value="1"/>
</dbReference>
<keyword evidence="3 8" id="KW-0285">Flavoprotein</keyword>
<evidence type="ECO:0000256" key="2">
    <source>
        <dbReference type="ARBA" id="ARBA00009347"/>
    </source>
</evidence>
<name>A0A9X1L0Z7_9BACT</name>
<dbReference type="InterPro" id="IPR006091">
    <property type="entry name" value="Acyl-CoA_Oxase/DH_mid-dom"/>
</dbReference>
<dbReference type="Pfam" id="PF00441">
    <property type="entry name" value="Acyl-CoA_dh_1"/>
    <property type="match status" value="1"/>
</dbReference>
<dbReference type="GO" id="GO:0050660">
    <property type="term" value="F:flavin adenine dinucleotide binding"/>
    <property type="evidence" value="ECO:0007669"/>
    <property type="project" value="InterPro"/>
</dbReference>
<evidence type="ECO:0000259" key="11">
    <source>
        <dbReference type="Pfam" id="PF02771"/>
    </source>
</evidence>
<dbReference type="FunFam" id="2.40.110.10:FF:000001">
    <property type="entry name" value="Acyl-CoA dehydrogenase, mitochondrial"/>
    <property type="match status" value="1"/>
</dbReference>
<dbReference type="SUPFAM" id="SSF47203">
    <property type="entry name" value="Acyl-CoA dehydrogenase C-terminal domain-like"/>
    <property type="match status" value="1"/>
</dbReference>
<evidence type="ECO:0000256" key="6">
    <source>
        <dbReference type="ARBA" id="ARBA00066362"/>
    </source>
</evidence>
<dbReference type="InterPro" id="IPR046373">
    <property type="entry name" value="Acyl-CoA_Oxase/DH_mid-dom_sf"/>
</dbReference>
<dbReference type="PIRSF" id="PIRSF016578">
    <property type="entry name" value="HsaA"/>
    <property type="match status" value="1"/>
</dbReference>
<comment type="caution">
    <text evidence="12">The sequence shown here is derived from an EMBL/GenBank/DDBJ whole genome shotgun (WGS) entry which is preliminary data.</text>
</comment>
<dbReference type="Gene3D" id="2.40.110.10">
    <property type="entry name" value="Butyryl-CoA Dehydrogenase, subunit A, domain 2"/>
    <property type="match status" value="1"/>
</dbReference>
<dbReference type="PROSITE" id="PS00073">
    <property type="entry name" value="ACYL_COA_DH_2"/>
    <property type="match status" value="1"/>
</dbReference>
<evidence type="ECO:0000259" key="9">
    <source>
        <dbReference type="Pfam" id="PF00441"/>
    </source>
</evidence>
<dbReference type="SUPFAM" id="SSF56645">
    <property type="entry name" value="Acyl-CoA dehydrogenase NM domain-like"/>
    <property type="match status" value="1"/>
</dbReference>
<evidence type="ECO:0000256" key="5">
    <source>
        <dbReference type="ARBA" id="ARBA00023002"/>
    </source>
</evidence>
<evidence type="ECO:0000256" key="4">
    <source>
        <dbReference type="ARBA" id="ARBA00022827"/>
    </source>
</evidence>
<evidence type="ECO:0000256" key="8">
    <source>
        <dbReference type="RuleBase" id="RU362125"/>
    </source>
</evidence>
<dbReference type="GO" id="GO:0003995">
    <property type="term" value="F:acyl-CoA dehydrogenase activity"/>
    <property type="evidence" value="ECO:0007669"/>
    <property type="project" value="InterPro"/>
</dbReference>
<evidence type="ECO:0000256" key="1">
    <source>
        <dbReference type="ARBA" id="ARBA00001974"/>
    </source>
</evidence>
<dbReference type="CDD" id="cd01158">
    <property type="entry name" value="SCAD_SBCAD"/>
    <property type="match status" value="1"/>
</dbReference>
<feature type="domain" description="Acyl-CoA dehydrogenase/oxidase C-terminal" evidence="9">
    <location>
        <begin position="236"/>
        <end position="384"/>
    </location>
</feature>
<dbReference type="PANTHER" id="PTHR43884:SF12">
    <property type="entry name" value="ISOVALERYL-COA DEHYDROGENASE, MITOCHONDRIAL-RELATED"/>
    <property type="match status" value="1"/>
</dbReference>
<dbReference type="RefSeq" id="WP_225699239.1">
    <property type="nucleotide sequence ID" value="NZ_JAIXNE010000006.1"/>
</dbReference>
<gene>
    <name evidence="12" type="ORF">LDX50_26135</name>
</gene>
<organism evidence="12 13">
    <name type="scientific">Fulvivirga sedimenti</name>
    <dbReference type="NCBI Taxonomy" id="2879465"/>
    <lineage>
        <taxon>Bacteria</taxon>
        <taxon>Pseudomonadati</taxon>
        <taxon>Bacteroidota</taxon>
        <taxon>Cytophagia</taxon>
        <taxon>Cytophagales</taxon>
        <taxon>Fulvivirgaceae</taxon>
        <taxon>Fulvivirga</taxon>
    </lineage>
</organism>
<dbReference type="InterPro" id="IPR009100">
    <property type="entry name" value="AcylCoA_DH/oxidase_NM_dom_sf"/>
</dbReference>